<dbReference type="Pfam" id="PF13193">
    <property type="entry name" value="AMP-binding_C"/>
    <property type="match status" value="1"/>
</dbReference>
<evidence type="ECO:0000313" key="4">
    <source>
        <dbReference type="EMBL" id="KKP04712.1"/>
    </source>
</evidence>
<evidence type="ECO:0000259" key="2">
    <source>
        <dbReference type="Pfam" id="PF00501"/>
    </source>
</evidence>
<dbReference type="AlphaFoldDB" id="A0A0F9ZXF2"/>
<dbReference type="SUPFAM" id="SSF56801">
    <property type="entry name" value="Acetyl-CoA synthetase-like"/>
    <property type="match status" value="1"/>
</dbReference>
<dbReference type="OMA" id="TMYMRLM"/>
<dbReference type="PANTHER" id="PTHR43201:SF8">
    <property type="entry name" value="ACYL-COA SYNTHETASE FAMILY MEMBER 3"/>
    <property type="match status" value="1"/>
</dbReference>
<name>A0A0F9ZXF2_TRIHA</name>
<dbReference type="InterPro" id="IPR000873">
    <property type="entry name" value="AMP-dep_synth/lig_dom"/>
</dbReference>
<evidence type="ECO:0000313" key="5">
    <source>
        <dbReference type="Proteomes" id="UP000034112"/>
    </source>
</evidence>
<evidence type="ECO:0008006" key="6">
    <source>
        <dbReference type="Google" id="ProtNLM"/>
    </source>
</evidence>
<dbReference type="PANTHER" id="PTHR43201">
    <property type="entry name" value="ACYL-COA SYNTHETASE"/>
    <property type="match status" value="1"/>
</dbReference>
<dbReference type="InterPro" id="IPR045851">
    <property type="entry name" value="AMP-bd_C_sf"/>
</dbReference>
<dbReference type="EMBL" id="JOKZ01000069">
    <property type="protein sequence ID" value="KKP04712.1"/>
    <property type="molecule type" value="Genomic_DNA"/>
</dbReference>
<dbReference type="PROSITE" id="PS00455">
    <property type="entry name" value="AMP_BINDING"/>
    <property type="match status" value="1"/>
</dbReference>
<reference evidence="5" key="1">
    <citation type="journal article" date="2015" name="Genome Announc.">
        <title>Draft whole-genome sequence of the biocontrol agent Trichoderma harzianum T6776.</title>
        <authorList>
            <person name="Baroncelli R."/>
            <person name="Piaggeschi G."/>
            <person name="Fiorini L."/>
            <person name="Bertolini E."/>
            <person name="Zapparata A."/>
            <person name="Pe M.E."/>
            <person name="Sarrocco S."/>
            <person name="Vannacci G."/>
        </authorList>
    </citation>
    <scope>NUCLEOTIDE SEQUENCE [LARGE SCALE GENOMIC DNA]</scope>
    <source>
        <strain evidence="5">T6776</strain>
    </source>
</reference>
<organism evidence="4 5">
    <name type="scientific">Trichoderma harzianum</name>
    <name type="common">Hypocrea lixii</name>
    <dbReference type="NCBI Taxonomy" id="5544"/>
    <lineage>
        <taxon>Eukaryota</taxon>
        <taxon>Fungi</taxon>
        <taxon>Dikarya</taxon>
        <taxon>Ascomycota</taxon>
        <taxon>Pezizomycotina</taxon>
        <taxon>Sordariomycetes</taxon>
        <taxon>Hypocreomycetidae</taxon>
        <taxon>Hypocreales</taxon>
        <taxon>Hypocreaceae</taxon>
        <taxon>Trichoderma</taxon>
    </lineage>
</organism>
<sequence length="566" mass="62500">MNSSPSAGGQSLPKHIGDNVLPNFPIFNRLLFFASNRDKLVINDTTNDLQATHRQLLSDVLYLRNALWTRLDSKVRNRLLAGEEICVNLLAAGGYEFATAFLALLALGAVIVPISASIPVHEAMYFAKTSRSIGVLYSSKCSIIGEGLASEMHESGVPSFVSMEILQQICKPPLPASNIIISSDHHLNYHGAGLVIFTSGTSGPPKGAVKERSFLDTNAQAVAQWYNLQESDVVLHTLPVHHATGISISFLPYLIAGSTIEFQSSGFHPDQIWERWRQGGLTVFSGVPTMYMRLMKYFEENISKKSLTDNQGYVRAARSFRLMMSGSAALPFSLQSKWIKLLDGKRILERYGATEFGSVFSVKPGDSNNPDGSVGKPFFGLEVKLSNGTEGEILVKSPHMFREYLYDPVATAAAFTMDGYYKTGDIARSEGDYYFILGRASIDIIKSGGYKISALDIERELLNLSYISEAMVVGVPDEEYGQRVAAAITLRDNYQEPSLRLEKLRADLRSRLAGYKLPTILRVVKDFPKSASGKVVKRVLGKQLFSELNDPHIQIWRSHKGGQARL</sequence>
<dbReference type="Pfam" id="PF00501">
    <property type="entry name" value="AMP-binding"/>
    <property type="match status" value="1"/>
</dbReference>
<feature type="domain" description="AMP-dependent synthetase/ligase" evidence="2">
    <location>
        <begin position="52"/>
        <end position="405"/>
    </location>
</feature>
<protein>
    <recommendedName>
        <fullName evidence="6">AMP-dependent synthetase/ligase domain-containing protein</fullName>
    </recommendedName>
</protein>
<dbReference type="OrthoDB" id="6614653at2759"/>
<comment type="similarity">
    <text evidence="1">Belongs to the ATP-dependent AMP-binding enzyme family.</text>
</comment>
<accession>A0A0F9ZXF2</accession>
<dbReference type="Proteomes" id="UP000034112">
    <property type="component" value="Unassembled WGS sequence"/>
</dbReference>
<dbReference type="GO" id="GO:0006631">
    <property type="term" value="P:fatty acid metabolic process"/>
    <property type="evidence" value="ECO:0007669"/>
    <property type="project" value="TreeGrafter"/>
</dbReference>
<evidence type="ECO:0000256" key="1">
    <source>
        <dbReference type="ARBA" id="ARBA00006432"/>
    </source>
</evidence>
<gene>
    <name evidence="4" type="ORF">THAR02_03192</name>
</gene>
<dbReference type="Gene3D" id="3.40.50.12780">
    <property type="entry name" value="N-terminal domain of ligase-like"/>
    <property type="match status" value="1"/>
</dbReference>
<dbReference type="GO" id="GO:0031956">
    <property type="term" value="F:medium-chain fatty acid-CoA ligase activity"/>
    <property type="evidence" value="ECO:0007669"/>
    <property type="project" value="TreeGrafter"/>
</dbReference>
<evidence type="ECO:0000259" key="3">
    <source>
        <dbReference type="Pfam" id="PF13193"/>
    </source>
</evidence>
<dbReference type="InterPro" id="IPR025110">
    <property type="entry name" value="AMP-bd_C"/>
</dbReference>
<dbReference type="InterPro" id="IPR042099">
    <property type="entry name" value="ANL_N_sf"/>
</dbReference>
<proteinExistence type="inferred from homology"/>
<dbReference type="InterPro" id="IPR020845">
    <property type="entry name" value="AMP-binding_CS"/>
</dbReference>
<dbReference type="Gene3D" id="3.30.300.30">
    <property type="match status" value="1"/>
</dbReference>
<comment type="caution">
    <text evidence="4">The sequence shown here is derived from an EMBL/GenBank/DDBJ whole genome shotgun (WGS) entry which is preliminary data.</text>
</comment>
<feature type="domain" description="AMP-binding enzyme C-terminal" evidence="3">
    <location>
        <begin position="457"/>
        <end position="534"/>
    </location>
</feature>